<dbReference type="Gene3D" id="3.40.930.10">
    <property type="entry name" value="Mannitol-specific EII, Chain A"/>
    <property type="match status" value="1"/>
</dbReference>
<evidence type="ECO:0000256" key="6">
    <source>
        <dbReference type="ARBA" id="ARBA00022683"/>
    </source>
</evidence>
<dbReference type="GO" id="GO:0005737">
    <property type="term" value="C:cytoplasm"/>
    <property type="evidence" value="ECO:0007669"/>
    <property type="project" value="UniProtKB-SubCell"/>
</dbReference>
<evidence type="ECO:0000256" key="3">
    <source>
        <dbReference type="ARBA" id="ARBA00022490"/>
    </source>
</evidence>
<dbReference type="RefSeq" id="WP_100389356.1">
    <property type="nucleotide sequence ID" value="NZ_BMZU01000002.1"/>
</dbReference>
<keyword evidence="3" id="KW-0963">Cytoplasm</keyword>
<keyword evidence="2" id="KW-0813">Transport</keyword>
<reference evidence="12 13" key="1">
    <citation type="submission" date="2017-11" db="EMBL/GenBank/DDBJ databases">
        <title>Genomic Encyclopedia of Archaeal and Bacterial Type Strains, Phase II (KMG-II): From Individual Species to Whole Genera.</title>
        <authorList>
            <person name="Goeker M."/>
        </authorList>
    </citation>
    <scope>NUCLEOTIDE SEQUENCE [LARGE SCALE GENOMIC DNA]</scope>
    <source>
        <strain evidence="12 13">DSM 16400</strain>
    </source>
</reference>
<dbReference type="InterPro" id="IPR016152">
    <property type="entry name" value="PTrfase/Anion_transptr"/>
</dbReference>
<keyword evidence="7" id="KW-0418">Kinase</keyword>
<evidence type="ECO:0000256" key="5">
    <source>
        <dbReference type="ARBA" id="ARBA00022679"/>
    </source>
</evidence>
<evidence type="ECO:0000256" key="1">
    <source>
        <dbReference type="ARBA" id="ARBA00004496"/>
    </source>
</evidence>
<keyword evidence="5" id="KW-0808">Transferase</keyword>
<evidence type="ECO:0000259" key="11">
    <source>
        <dbReference type="PROSITE" id="PS51094"/>
    </source>
</evidence>
<evidence type="ECO:0000256" key="9">
    <source>
        <dbReference type="ARBA" id="ARBA00041175"/>
    </source>
</evidence>
<dbReference type="GO" id="GO:0016301">
    <property type="term" value="F:kinase activity"/>
    <property type="evidence" value="ECO:0007669"/>
    <property type="project" value="UniProtKB-KW"/>
</dbReference>
<dbReference type="SUPFAM" id="SSF55804">
    <property type="entry name" value="Phoshotransferase/anion transport protein"/>
    <property type="match status" value="1"/>
</dbReference>
<protein>
    <recommendedName>
        <fullName evidence="9">Ascorbate-specific PTS system EIIA component</fullName>
    </recommendedName>
    <alternativeName>
        <fullName evidence="10">Ascorbate-specific phosphotransferase enzyme IIA component</fullName>
    </alternativeName>
</protein>
<dbReference type="PROSITE" id="PS51094">
    <property type="entry name" value="PTS_EIIA_TYPE_2"/>
    <property type="match status" value="1"/>
</dbReference>
<dbReference type="Pfam" id="PF00359">
    <property type="entry name" value="PTS_EIIA_2"/>
    <property type="match status" value="1"/>
</dbReference>
<dbReference type="EMBL" id="PGFH01000002">
    <property type="protein sequence ID" value="PJJ78301.1"/>
    <property type="molecule type" value="Genomic_DNA"/>
</dbReference>
<evidence type="ECO:0000256" key="4">
    <source>
        <dbReference type="ARBA" id="ARBA00022553"/>
    </source>
</evidence>
<evidence type="ECO:0000256" key="8">
    <source>
        <dbReference type="ARBA" id="ARBA00037387"/>
    </source>
</evidence>
<evidence type="ECO:0000313" key="12">
    <source>
        <dbReference type="EMBL" id="PJJ78301.1"/>
    </source>
</evidence>
<keyword evidence="6" id="KW-0598">Phosphotransferase system</keyword>
<dbReference type="PANTHER" id="PTHR36203">
    <property type="entry name" value="ASCORBATE-SPECIFIC PTS SYSTEM EIIA COMPONENT"/>
    <property type="match status" value="1"/>
</dbReference>
<feature type="domain" description="PTS EIIA type-2" evidence="11">
    <location>
        <begin position="7"/>
        <end position="148"/>
    </location>
</feature>
<evidence type="ECO:0000256" key="7">
    <source>
        <dbReference type="ARBA" id="ARBA00022777"/>
    </source>
</evidence>
<dbReference type="InterPro" id="IPR051351">
    <property type="entry name" value="Ascorbate-PTS_EIIA_comp"/>
</dbReference>
<dbReference type="InterPro" id="IPR002178">
    <property type="entry name" value="PTS_EIIA_type-2_dom"/>
</dbReference>
<comment type="caution">
    <text evidence="12">The sequence shown here is derived from an EMBL/GenBank/DDBJ whole genome shotgun (WGS) entry which is preliminary data.</text>
</comment>
<keyword evidence="4" id="KW-0597">Phosphoprotein</keyword>
<dbReference type="GO" id="GO:0009401">
    <property type="term" value="P:phosphoenolpyruvate-dependent sugar phosphotransferase system"/>
    <property type="evidence" value="ECO:0007669"/>
    <property type="project" value="UniProtKB-KW"/>
</dbReference>
<sequence length="150" mass="15672">MSATLADELSDDAIVLGAEASDWRGAVRLAGAALTATGSTTDEYTAEMIRAVEDLGPYIVIAPGIALAHSRPSPAVVKTGISWVSLTEPIEFGHAANDPVRLVVGLAATDHDSHLATMSNLAGVLSGDLDRLLEATDPEQLRAIIRENTQ</sequence>
<evidence type="ECO:0000313" key="13">
    <source>
        <dbReference type="Proteomes" id="UP000231742"/>
    </source>
</evidence>
<proteinExistence type="predicted"/>
<accession>A0A2M9D287</accession>
<keyword evidence="13" id="KW-1185">Reference proteome</keyword>
<dbReference type="OrthoDB" id="1634238at2"/>
<comment type="function">
    <text evidence="8">The phosphoenolpyruvate-dependent sugar phosphotransferase system (sugar PTS), a major carbohydrate active transport system, catalyzes the phosphorylation of incoming sugar substrates concomitantly with their translocation across the cell membrane. The enzyme II UlaABC PTS system is involved in ascorbate transport.</text>
</comment>
<dbReference type="CDD" id="cd00211">
    <property type="entry name" value="PTS_IIA_fru"/>
    <property type="match status" value="1"/>
</dbReference>
<evidence type="ECO:0000256" key="2">
    <source>
        <dbReference type="ARBA" id="ARBA00022448"/>
    </source>
</evidence>
<name>A0A2M9D287_9MICO</name>
<dbReference type="AlphaFoldDB" id="A0A2M9D287"/>
<evidence type="ECO:0000256" key="10">
    <source>
        <dbReference type="ARBA" id="ARBA00042072"/>
    </source>
</evidence>
<organism evidence="12 13">
    <name type="scientific">Salinibacterium amurskyense</name>
    <dbReference type="NCBI Taxonomy" id="205941"/>
    <lineage>
        <taxon>Bacteria</taxon>
        <taxon>Bacillati</taxon>
        <taxon>Actinomycetota</taxon>
        <taxon>Actinomycetes</taxon>
        <taxon>Micrococcales</taxon>
        <taxon>Microbacteriaceae</taxon>
        <taxon>Salinibacterium</taxon>
    </lineage>
</organism>
<gene>
    <name evidence="12" type="ORF">CLV85_1868</name>
</gene>
<dbReference type="Proteomes" id="UP000231742">
    <property type="component" value="Unassembled WGS sequence"/>
</dbReference>
<dbReference type="PANTHER" id="PTHR36203:SF1">
    <property type="entry name" value="ASCORBATE-SPECIFIC PTS SYSTEM EIIA COMPONENT"/>
    <property type="match status" value="1"/>
</dbReference>
<comment type="subcellular location">
    <subcellularLocation>
        <location evidence="1">Cytoplasm</location>
    </subcellularLocation>
</comment>